<comment type="caution">
    <text evidence="2">The sequence shown here is derived from an EMBL/GenBank/DDBJ whole genome shotgun (WGS) entry which is preliminary data.</text>
</comment>
<feature type="signal peptide" evidence="1">
    <location>
        <begin position="1"/>
        <end position="27"/>
    </location>
</feature>
<reference evidence="2" key="1">
    <citation type="submission" date="2022-11" db="EMBL/GenBank/DDBJ databases">
        <title>Biodiversity and phylogenetic relationships of bacteria.</title>
        <authorList>
            <person name="Machado R.A.R."/>
            <person name="Bhat A."/>
            <person name="Loulou A."/>
            <person name="Kallel S."/>
        </authorList>
    </citation>
    <scope>NUCLEOTIDE SEQUENCE</scope>
    <source>
        <strain evidence="2">K-TC2</strain>
    </source>
</reference>
<sequence length="144" mass="14807">MRFSSRGLVRAGFAAGLLLGLAGAASAQTISFSEAGALLAQSCGKDIEKYCPKVNLGGGALKDCLAQRADKINPQCITDYKTVVASLDARLAAQAAVTKACRGDATQFCQGMVPGDAHLLSCLNAAKKVVSKRCTAAITNAGWN</sequence>
<keyword evidence="3" id="KW-1185">Reference proteome</keyword>
<dbReference type="AlphaFoldDB" id="A0A9X3INN4"/>
<dbReference type="InterPro" id="IPR039728">
    <property type="entry name" value="GLG1"/>
</dbReference>
<name>A0A9X3INN4_9HYPH</name>
<proteinExistence type="predicted"/>
<organism evidence="2 3">
    <name type="scientific">Kaistia nematophila</name>
    <dbReference type="NCBI Taxonomy" id="2994654"/>
    <lineage>
        <taxon>Bacteria</taxon>
        <taxon>Pseudomonadati</taxon>
        <taxon>Pseudomonadota</taxon>
        <taxon>Alphaproteobacteria</taxon>
        <taxon>Hyphomicrobiales</taxon>
        <taxon>Kaistiaceae</taxon>
        <taxon>Kaistia</taxon>
    </lineage>
</organism>
<evidence type="ECO:0008006" key="4">
    <source>
        <dbReference type="Google" id="ProtNLM"/>
    </source>
</evidence>
<dbReference type="EMBL" id="JAPKNK010000014">
    <property type="protein sequence ID" value="MCX5572132.1"/>
    <property type="molecule type" value="Genomic_DNA"/>
</dbReference>
<gene>
    <name evidence="2" type="ORF">OSH07_23220</name>
</gene>
<dbReference type="PANTHER" id="PTHR11884:SF1">
    <property type="entry name" value="GOLGI APPARATUS PROTEIN 1"/>
    <property type="match status" value="1"/>
</dbReference>
<dbReference type="Proteomes" id="UP001144805">
    <property type="component" value="Unassembled WGS sequence"/>
</dbReference>
<dbReference type="PANTHER" id="PTHR11884">
    <property type="entry name" value="SELECTIN LIGAND RELATED"/>
    <property type="match status" value="1"/>
</dbReference>
<accession>A0A9X3INN4</accession>
<protein>
    <recommendedName>
        <fullName evidence="4">Cysteine rich repeat protein</fullName>
    </recommendedName>
</protein>
<feature type="chain" id="PRO_5040989528" description="Cysteine rich repeat protein" evidence="1">
    <location>
        <begin position="28"/>
        <end position="144"/>
    </location>
</feature>
<evidence type="ECO:0000313" key="3">
    <source>
        <dbReference type="Proteomes" id="UP001144805"/>
    </source>
</evidence>
<keyword evidence="1" id="KW-0732">Signal</keyword>
<evidence type="ECO:0000256" key="1">
    <source>
        <dbReference type="SAM" id="SignalP"/>
    </source>
</evidence>
<dbReference type="RefSeq" id="WP_266341093.1">
    <property type="nucleotide sequence ID" value="NZ_JAPKNK010000014.1"/>
</dbReference>
<evidence type="ECO:0000313" key="2">
    <source>
        <dbReference type="EMBL" id="MCX5572132.1"/>
    </source>
</evidence>